<proteinExistence type="inferred from homology"/>
<gene>
    <name evidence="8" type="ORF">J5N97_009478</name>
</gene>
<evidence type="ECO:0000256" key="5">
    <source>
        <dbReference type="ARBA" id="ARBA00022801"/>
    </source>
</evidence>
<dbReference type="InterPro" id="IPR032675">
    <property type="entry name" value="LRR_dom_sf"/>
</dbReference>
<keyword evidence="5" id="KW-0378">Hydrolase</keyword>
<keyword evidence="2" id="KW-0433">Leucine-rich repeat</keyword>
<dbReference type="AlphaFoldDB" id="A0A9D5CXM2"/>
<reference evidence="8" key="1">
    <citation type="submission" date="2021-03" db="EMBL/GenBank/DDBJ databases">
        <authorList>
            <person name="Li Z."/>
            <person name="Yang C."/>
        </authorList>
    </citation>
    <scope>NUCLEOTIDE SEQUENCE</scope>
    <source>
        <strain evidence="8">Dzin_1.0</strain>
        <tissue evidence="8">Leaf</tissue>
    </source>
</reference>
<dbReference type="Gene3D" id="3.30.200.20">
    <property type="entry name" value="Phosphorylase Kinase, domain 1"/>
    <property type="match status" value="1"/>
</dbReference>
<comment type="caution">
    <text evidence="8">The sequence shown here is derived from an EMBL/GenBank/DDBJ whole genome shotgun (WGS) entry which is preliminary data.</text>
</comment>
<name>A0A9D5CXM2_9LILI</name>
<keyword evidence="6" id="KW-0175">Coiled coil</keyword>
<keyword evidence="9" id="KW-1185">Reference proteome</keyword>
<dbReference type="Proteomes" id="UP001085076">
    <property type="component" value="Miscellaneous, Linkage group lg02"/>
</dbReference>
<evidence type="ECO:0000259" key="7">
    <source>
        <dbReference type="Pfam" id="PF02902"/>
    </source>
</evidence>
<dbReference type="GO" id="GO:0006508">
    <property type="term" value="P:proteolysis"/>
    <property type="evidence" value="ECO:0007669"/>
    <property type="project" value="UniProtKB-KW"/>
</dbReference>
<protein>
    <recommendedName>
        <fullName evidence="7">Ubiquitin-like protease family profile domain-containing protein</fullName>
    </recommendedName>
</protein>
<dbReference type="EMBL" id="JAGGNH010000002">
    <property type="protein sequence ID" value="KAJ0981223.1"/>
    <property type="molecule type" value="Genomic_DNA"/>
</dbReference>
<dbReference type="InterPro" id="IPR011009">
    <property type="entry name" value="Kinase-like_dom_sf"/>
</dbReference>
<evidence type="ECO:0000313" key="8">
    <source>
        <dbReference type="EMBL" id="KAJ0981223.1"/>
    </source>
</evidence>
<accession>A0A9D5CXM2</accession>
<dbReference type="PANTHER" id="PTHR48006">
    <property type="entry name" value="LEUCINE-RICH REPEAT-CONTAINING PROTEIN DDB_G0281931-RELATED"/>
    <property type="match status" value="1"/>
</dbReference>
<keyword evidence="3" id="KW-0645">Protease</keyword>
<feature type="coiled-coil region" evidence="6">
    <location>
        <begin position="9"/>
        <end position="36"/>
    </location>
</feature>
<reference evidence="8" key="2">
    <citation type="journal article" date="2022" name="Hortic Res">
        <title>The genome of Dioscorea zingiberensis sheds light on the biosynthesis, origin and evolution of the medicinally important diosgenin saponins.</title>
        <authorList>
            <person name="Li Y."/>
            <person name="Tan C."/>
            <person name="Li Z."/>
            <person name="Guo J."/>
            <person name="Li S."/>
            <person name="Chen X."/>
            <person name="Wang C."/>
            <person name="Dai X."/>
            <person name="Yang H."/>
            <person name="Song W."/>
            <person name="Hou L."/>
            <person name="Xu J."/>
            <person name="Tong Z."/>
            <person name="Xu A."/>
            <person name="Yuan X."/>
            <person name="Wang W."/>
            <person name="Yang Q."/>
            <person name="Chen L."/>
            <person name="Sun Z."/>
            <person name="Wang K."/>
            <person name="Pan B."/>
            <person name="Chen J."/>
            <person name="Bao Y."/>
            <person name="Liu F."/>
            <person name="Qi X."/>
            <person name="Gang D.R."/>
            <person name="Wen J."/>
            <person name="Li J."/>
        </authorList>
    </citation>
    <scope>NUCLEOTIDE SEQUENCE</scope>
    <source>
        <strain evidence="8">Dzin_1.0</strain>
    </source>
</reference>
<evidence type="ECO:0000256" key="1">
    <source>
        <dbReference type="ARBA" id="ARBA00005234"/>
    </source>
</evidence>
<evidence type="ECO:0000256" key="2">
    <source>
        <dbReference type="ARBA" id="ARBA00022614"/>
    </source>
</evidence>
<dbReference type="Gene3D" id="3.80.10.10">
    <property type="entry name" value="Ribonuclease Inhibitor"/>
    <property type="match status" value="1"/>
</dbReference>
<evidence type="ECO:0000256" key="3">
    <source>
        <dbReference type="ARBA" id="ARBA00022670"/>
    </source>
</evidence>
<organism evidence="8 9">
    <name type="scientific">Dioscorea zingiberensis</name>
    <dbReference type="NCBI Taxonomy" id="325984"/>
    <lineage>
        <taxon>Eukaryota</taxon>
        <taxon>Viridiplantae</taxon>
        <taxon>Streptophyta</taxon>
        <taxon>Embryophyta</taxon>
        <taxon>Tracheophyta</taxon>
        <taxon>Spermatophyta</taxon>
        <taxon>Magnoliopsida</taxon>
        <taxon>Liliopsida</taxon>
        <taxon>Dioscoreales</taxon>
        <taxon>Dioscoreaceae</taxon>
        <taxon>Dioscorea</taxon>
    </lineage>
</organism>
<dbReference type="FunFam" id="3.80.10.10:FF:000383">
    <property type="entry name" value="Leucine-rich repeat receptor protein kinase EMS1"/>
    <property type="match status" value="1"/>
</dbReference>
<dbReference type="Gene3D" id="3.30.310.130">
    <property type="entry name" value="Ubiquitin-related"/>
    <property type="match status" value="1"/>
</dbReference>
<sequence>MFTPADHAAHTEARDINELKSKVAALQRELDFLRSHVTISNADVRRDMGDLIYGAVDGVREELTSQGKEIDVLRQMLHDFMARADDGTKTGVVPHDSRREEDANNILQDHVKVTASPVVISSTDVSPIASPILEHGVTQDIGVLQVPQGARTRKDPVKGKMVEIFVPVNDRNFHWYLVVVDVPTRKTYIVDSLPLVDQTAHEDMTMKIVGVIEAMCKHVAAANTVGYDPSWPQSWQIEHLPVKRQPNLILDNNFLLGSIPKEIGKLKSLKVLDLSMNRLSGSILPEIGNLTSLKKMDLHSNGFSGTIPPEIGNLAYLPELRFDRIRFNGLIPGNDTNPEEITSVESILFDLSTLKTATANFSEENKLGEGGFGSVYKMVKNVSCPGSDA</sequence>
<dbReference type="InterPro" id="IPR001611">
    <property type="entry name" value="Leu-rich_rpt"/>
</dbReference>
<evidence type="ECO:0000256" key="6">
    <source>
        <dbReference type="SAM" id="Coils"/>
    </source>
</evidence>
<dbReference type="GO" id="GO:0008234">
    <property type="term" value="F:cysteine-type peptidase activity"/>
    <property type="evidence" value="ECO:0007669"/>
    <property type="project" value="InterPro"/>
</dbReference>
<keyword evidence="4" id="KW-0677">Repeat</keyword>
<dbReference type="OrthoDB" id="1434197at2759"/>
<dbReference type="InterPro" id="IPR038765">
    <property type="entry name" value="Papain-like_cys_pep_sf"/>
</dbReference>
<evidence type="ECO:0000256" key="4">
    <source>
        <dbReference type="ARBA" id="ARBA00022737"/>
    </source>
</evidence>
<dbReference type="InterPro" id="IPR051824">
    <property type="entry name" value="LRR_Rcpt-Like_S/T_Kinase"/>
</dbReference>
<dbReference type="Pfam" id="PF02902">
    <property type="entry name" value="Peptidase_C48"/>
    <property type="match status" value="1"/>
</dbReference>
<dbReference type="SUPFAM" id="SSF56112">
    <property type="entry name" value="Protein kinase-like (PK-like)"/>
    <property type="match status" value="1"/>
</dbReference>
<dbReference type="Pfam" id="PF00560">
    <property type="entry name" value="LRR_1"/>
    <property type="match status" value="2"/>
</dbReference>
<dbReference type="SUPFAM" id="SSF52058">
    <property type="entry name" value="L domain-like"/>
    <property type="match status" value="1"/>
</dbReference>
<comment type="similarity">
    <text evidence="1">Belongs to the peptidase C48 family.</text>
</comment>
<feature type="domain" description="Ubiquitin-like protease family profile" evidence="7">
    <location>
        <begin position="164"/>
        <end position="245"/>
    </location>
</feature>
<dbReference type="SUPFAM" id="SSF54001">
    <property type="entry name" value="Cysteine proteinases"/>
    <property type="match status" value="1"/>
</dbReference>
<evidence type="ECO:0000313" key="9">
    <source>
        <dbReference type="Proteomes" id="UP001085076"/>
    </source>
</evidence>
<dbReference type="InterPro" id="IPR003653">
    <property type="entry name" value="Peptidase_C48_C"/>
</dbReference>